<keyword evidence="1" id="KW-0808">Transferase</keyword>
<dbReference type="AlphaFoldDB" id="A0A4S8VYP4"/>
<dbReference type="EMBL" id="QZAJ01000110">
    <property type="protein sequence ID" value="THW17358.1"/>
    <property type="molecule type" value="Genomic_DNA"/>
</dbReference>
<gene>
    <name evidence="3" type="ORF">D6D24_03954</name>
</gene>
<dbReference type="Pfam" id="PF22664">
    <property type="entry name" value="TRI-like_N"/>
    <property type="match status" value="1"/>
</dbReference>
<evidence type="ECO:0000313" key="3">
    <source>
        <dbReference type="EMBL" id="THW17358.1"/>
    </source>
</evidence>
<protein>
    <recommendedName>
        <fullName evidence="2">Trichothecene 3-O-acetyltransferase-like N-terminal domain-containing protein</fullName>
    </recommendedName>
</protein>
<accession>A0A4S8VYP4</accession>
<dbReference type="InterPro" id="IPR023213">
    <property type="entry name" value="CAT-like_dom_sf"/>
</dbReference>
<proteinExistence type="predicted"/>
<feature type="domain" description="Trichothecene 3-O-acetyltransferase-like N-terminal" evidence="2">
    <location>
        <begin position="22"/>
        <end position="170"/>
    </location>
</feature>
<sequence length="434" mass="47902">MLTEDGGEVLDVFGQNPRLSRLYTQLCFCFDLSESPEQTNKQAEVVEFLQDGLERLAKALPWTAGKVVNTRGVYEIVPHRGTPELQVVDARKNLPSFREYQAAHYPFRFLDETSIASKSTLPGSSDETAPVLMFKANFVVGGLLLVIDAQHNCMDIRGQGEIIRLFAKACRSELFSDEELQGKHFGRLETLPKVISAPNPVPGSVNEQAVPSIWSYFLISSEAAKDLKKKATFDLPAGFVSTDDTLTAFTWQSVTRARMYRLPGGQTTTLERQVDARECLDIPSSFIGNLVTKTTHRETAQGLIQKRLGVIASELRDALRSRDALAGNTMASATALVESFKTSDSKTSDRGSLPSTDLKLSSWSKEACCDFKFGGVLGKADAVRRPAFKGWEGLVYFMPKDSDGSIAVAICLRGEDFARLRNDSLFSKYFTYVG</sequence>
<organism evidence="3 4">
    <name type="scientific">Aureobasidium pullulans</name>
    <name type="common">Black yeast</name>
    <name type="synonym">Pullularia pullulans</name>
    <dbReference type="NCBI Taxonomy" id="5580"/>
    <lineage>
        <taxon>Eukaryota</taxon>
        <taxon>Fungi</taxon>
        <taxon>Dikarya</taxon>
        <taxon>Ascomycota</taxon>
        <taxon>Pezizomycotina</taxon>
        <taxon>Dothideomycetes</taxon>
        <taxon>Dothideomycetidae</taxon>
        <taxon>Dothideales</taxon>
        <taxon>Saccotheciaceae</taxon>
        <taxon>Aureobasidium</taxon>
    </lineage>
</organism>
<reference evidence="3 4" key="1">
    <citation type="submission" date="2018-10" db="EMBL/GenBank/DDBJ databases">
        <title>Fifty Aureobasidium pullulans genomes reveal a recombining polyextremotolerant generalist.</title>
        <authorList>
            <person name="Gostincar C."/>
            <person name="Turk M."/>
            <person name="Zajc J."/>
            <person name="Gunde-Cimerman N."/>
        </authorList>
    </citation>
    <scope>NUCLEOTIDE SEQUENCE [LARGE SCALE GENOMIC DNA]</scope>
    <source>
        <strain evidence="3 4">EXF-11318</strain>
    </source>
</reference>
<dbReference type="InterPro" id="IPR051283">
    <property type="entry name" value="Sec_Metabolite_Acyltrans"/>
</dbReference>
<name>A0A4S8VYP4_AURPU</name>
<dbReference type="PANTHER" id="PTHR31896">
    <property type="entry name" value="FAMILY REGULATORY PROTEIN, PUTATIVE (AFU_ORTHOLOGUE AFUA_3G14730)-RELATED"/>
    <property type="match status" value="1"/>
</dbReference>
<evidence type="ECO:0000256" key="1">
    <source>
        <dbReference type="ARBA" id="ARBA00022679"/>
    </source>
</evidence>
<dbReference type="Gene3D" id="3.30.559.10">
    <property type="entry name" value="Chloramphenicol acetyltransferase-like domain"/>
    <property type="match status" value="2"/>
</dbReference>
<dbReference type="Proteomes" id="UP000308014">
    <property type="component" value="Unassembled WGS sequence"/>
</dbReference>
<dbReference type="GO" id="GO:0016740">
    <property type="term" value="F:transferase activity"/>
    <property type="evidence" value="ECO:0007669"/>
    <property type="project" value="UniProtKB-KW"/>
</dbReference>
<evidence type="ECO:0000259" key="2">
    <source>
        <dbReference type="Pfam" id="PF22664"/>
    </source>
</evidence>
<evidence type="ECO:0000313" key="4">
    <source>
        <dbReference type="Proteomes" id="UP000308014"/>
    </source>
</evidence>
<dbReference type="InterPro" id="IPR054710">
    <property type="entry name" value="Tri101-like_N"/>
</dbReference>
<dbReference type="PANTHER" id="PTHR31896:SF64">
    <property type="entry name" value="TRICHOTHECENE 3-O-ACETYLTRANSFERASE"/>
    <property type="match status" value="1"/>
</dbReference>
<comment type="caution">
    <text evidence="3">The sequence shown here is derived from an EMBL/GenBank/DDBJ whole genome shotgun (WGS) entry which is preliminary data.</text>
</comment>